<feature type="region of interest" description="Disordered" evidence="5">
    <location>
        <begin position="220"/>
        <end position="248"/>
    </location>
</feature>
<dbReference type="AlphaFoldDB" id="A0A9P1BJ56"/>
<dbReference type="InterPro" id="IPR017907">
    <property type="entry name" value="Znf_RING_CS"/>
</dbReference>
<feature type="domain" description="RING-type" evidence="6">
    <location>
        <begin position="9"/>
        <end position="45"/>
    </location>
</feature>
<evidence type="ECO:0000313" key="9">
    <source>
        <dbReference type="Proteomes" id="UP001152797"/>
    </source>
</evidence>
<protein>
    <submittedName>
        <fullName evidence="8">RING-type E3 ubiquitin transferase</fullName>
    </submittedName>
</protein>
<dbReference type="GO" id="GO:0000209">
    <property type="term" value="P:protein polyubiquitination"/>
    <property type="evidence" value="ECO:0007669"/>
    <property type="project" value="TreeGrafter"/>
</dbReference>
<evidence type="ECO:0000256" key="4">
    <source>
        <dbReference type="PROSITE-ProRule" id="PRU00175"/>
    </source>
</evidence>
<feature type="compositionally biased region" description="Acidic residues" evidence="5">
    <location>
        <begin position="236"/>
        <end position="248"/>
    </location>
</feature>
<evidence type="ECO:0000313" key="7">
    <source>
        <dbReference type="EMBL" id="CAI3973570.1"/>
    </source>
</evidence>
<dbReference type="Gene3D" id="3.30.40.10">
    <property type="entry name" value="Zinc/RING finger domain, C3HC4 (zinc finger)"/>
    <property type="match status" value="1"/>
</dbReference>
<keyword evidence="1" id="KW-0479">Metal-binding</keyword>
<dbReference type="PROSITE" id="PS50330">
    <property type="entry name" value="UIM"/>
    <property type="match status" value="1"/>
</dbReference>
<keyword evidence="9" id="KW-1185">Reference proteome</keyword>
<dbReference type="OrthoDB" id="311930at2759"/>
<accession>A0A9P1BJ56</accession>
<evidence type="ECO:0000256" key="2">
    <source>
        <dbReference type="ARBA" id="ARBA00022771"/>
    </source>
</evidence>
<dbReference type="PROSITE" id="PS50089">
    <property type="entry name" value="ZF_RING_2"/>
    <property type="match status" value="1"/>
</dbReference>
<keyword evidence="3" id="KW-0862">Zinc</keyword>
<evidence type="ECO:0000256" key="3">
    <source>
        <dbReference type="ARBA" id="ARBA00022833"/>
    </source>
</evidence>
<name>A0A9P1BJ56_9DINO</name>
<dbReference type="PROSITE" id="PS00518">
    <property type="entry name" value="ZF_RING_1"/>
    <property type="match status" value="1"/>
</dbReference>
<reference evidence="8 9" key="2">
    <citation type="submission" date="2024-05" db="EMBL/GenBank/DDBJ databases">
        <authorList>
            <person name="Chen Y."/>
            <person name="Shah S."/>
            <person name="Dougan E. K."/>
            <person name="Thang M."/>
            <person name="Chan C."/>
        </authorList>
    </citation>
    <scope>NUCLEOTIDE SEQUENCE [LARGE SCALE GENOMIC DNA]</scope>
</reference>
<dbReference type="InterPro" id="IPR051438">
    <property type="entry name" value="RNF_E3_ubiq-protein_ligase"/>
</dbReference>
<evidence type="ECO:0000256" key="5">
    <source>
        <dbReference type="SAM" id="MobiDB-lite"/>
    </source>
</evidence>
<dbReference type="InterPro" id="IPR001841">
    <property type="entry name" value="Znf_RING"/>
</dbReference>
<dbReference type="GO" id="GO:0006511">
    <property type="term" value="P:ubiquitin-dependent protein catabolic process"/>
    <property type="evidence" value="ECO:0007669"/>
    <property type="project" value="TreeGrafter"/>
</dbReference>
<dbReference type="EMBL" id="CAMXCT010000085">
    <property type="protein sequence ID" value="CAI3973570.1"/>
    <property type="molecule type" value="Genomic_DNA"/>
</dbReference>
<sequence>MQIPAEFKCCVCLSVPEVPIKSDCTHHLCKPCALRGSLENCPVCSQKLGQETDEAFAAELAKKTLRCTACEQDIPLLDAESHGCGRLKKCPRVVEAFAEGPKGPQGPPVTNRSTFKCPWCPEANLSAQSLLEHCKTHKGPGCPVSAVCPICASMPWGDPNYVSREFLSHLELRHRCDYAVLTDFEADEEDMLRKALEASCQDAGVAVDYEDELQRALEESAREAGHLRMSFAPNDPESDESAESDDES</sequence>
<dbReference type="GO" id="GO:0061630">
    <property type="term" value="F:ubiquitin protein ligase activity"/>
    <property type="evidence" value="ECO:0007669"/>
    <property type="project" value="TreeGrafter"/>
</dbReference>
<dbReference type="SMART" id="SM00726">
    <property type="entry name" value="UIM"/>
    <property type="match status" value="2"/>
</dbReference>
<proteinExistence type="predicted"/>
<dbReference type="GO" id="GO:0008270">
    <property type="term" value="F:zinc ion binding"/>
    <property type="evidence" value="ECO:0007669"/>
    <property type="project" value="UniProtKB-KW"/>
</dbReference>
<keyword evidence="8" id="KW-0808">Transferase</keyword>
<dbReference type="InterPro" id="IPR008598">
    <property type="entry name" value="Di19_Zn-bd"/>
</dbReference>
<evidence type="ECO:0000259" key="6">
    <source>
        <dbReference type="PROSITE" id="PS50089"/>
    </source>
</evidence>
<dbReference type="Pfam" id="PF05605">
    <property type="entry name" value="zf-Di19"/>
    <property type="match status" value="1"/>
</dbReference>
<evidence type="ECO:0000313" key="8">
    <source>
        <dbReference type="EMBL" id="CAL4760882.1"/>
    </source>
</evidence>
<reference evidence="7" key="1">
    <citation type="submission" date="2022-10" db="EMBL/GenBank/DDBJ databases">
        <authorList>
            <person name="Chen Y."/>
            <person name="Dougan E. K."/>
            <person name="Chan C."/>
            <person name="Rhodes N."/>
            <person name="Thang M."/>
        </authorList>
    </citation>
    <scope>NUCLEOTIDE SEQUENCE</scope>
</reference>
<dbReference type="EMBL" id="CAMXCT020000085">
    <property type="protein sequence ID" value="CAL1126945.1"/>
    <property type="molecule type" value="Genomic_DNA"/>
</dbReference>
<dbReference type="InterPro" id="IPR013083">
    <property type="entry name" value="Znf_RING/FYVE/PHD"/>
</dbReference>
<comment type="caution">
    <text evidence="7">The sequence shown here is derived from an EMBL/GenBank/DDBJ whole genome shotgun (WGS) entry which is preliminary data.</text>
</comment>
<dbReference type="PANTHER" id="PTHR46016:SF1">
    <property type="entry name" value="RING-TYPE DOMAIN-CONTAINING PROTEIN"/>
    <property type="match status" value="1"/>
</dbReference>
<dbReference type="SMART" id="SM00184">
    <property type="entry name" value="RING"/>
    <property type="match status" value="1"/>
</dbReference>
<evidence type="ECO:0000256" key="1">
    <source>
        <dbReference type="ARBA" id="ARBA00022723"/>
    </source>
</evidence>
<organism evidence="7">
    <name type="scientific">Cladocopium goreaui</name>
    <dbReference type="NCBI Taxonomy" id="2562237"/>
    <lineage>
        <taxon>Eukaryota</taxon>
        <taxon>Sar</taxon>
        <taxon>Alveolata</taxon>
        <taxon>Dinophyceae</taxon>
        <taxon>Suessiales</taxon>
        <taxon>Symbiodiniaceae</taxon>
        <taxon>Cladocopium</taxon>
    </lineage>
</organism>
<dbReference type="InterPro" id="IPR003903">
    <property type="entry name" value="UIM_dom"/>
</dbReference>
<dbReference type="Proteomes" id="UP001152797">
    <property type="component" value="Unassembled WGS sequence"/>
</dbReference>
<dbReference type="EMBL" id="CAMXCT030000085">
    <property type="protein sequence ID" value="CAL4760882.1"/>
    <property type="molecule type" value="Genomic_DNA"/>
</dbReference>
<gene>
    <name evidence="7" type="ORF">C1SCF055_LOCUS2069</name>
</gene>
<keyword evidence="2 4" id="KW-0863">Zinc-finger</keyword>
<dbReference type="PANTHER" id="PTHR46016">
    <property type="entry name" value="ZINC FINGER, RING/FYVE/PHD-TYPE"/>
    <property type="match status" value="1"/>
</dbReference>
<dbReference type="SUPFAM" id="SSF57850">
    <property type="entry name" value="RING/U-box"/>
    <property type="match status" value="1"/>
</dbReference>